<evidence type="ECO:0000313" key="2">
    <source>
        <dbReference type="Proteomes" id="UP001239111"/>
    </source>
</evidence>
<reference evidence="1" key="1">
    <citation type="submission" date="2023-04" db="EMBL/GenBank/DDBJ databases">
        <title>A chromosome-level genome assembly of the parasitoid wasp Eretmocerus hayati.</title>
        <authorList>
            <person name="Zhong Y."/>
            <person name="Liu S."/>
            <person name="Liu Y."/>
        </authorList>
    </citation>
    <scope>NUCLEOTIDE SEQUENCE</scope>
    <source>
        <strain evidence="1">ZJU_SS_LIU_2023</strain>
    </source>
</reference>
<name>A0ACC2PE06_9HYME</name>
<evidence type="ECO:0000313" key="1">
    <source>
        <dbReference type="EMBL" id="KAJ8681790.1"/>
    </source>
</evidence>
<keyword evidence="2" id="KW-1185">Reference proteome</keyword>
<proteinExistence type="predicted"/>
<dbReference type="Proteomes" id="UP001239111">
    <property type="component" value="Chromosome 1"/>
</dbReference>
<comment type="caution">
    <text evidence="1">The sequence shown here is derived from an EMBL/GenBank/DDBJ whole genome shotgun (WGS) entry which is preliminary data.</text>
</comment>
<sequence>MYNNSLLRPQPQRAFKVSNTLKAILAGHIVVPPFEAWSRDDFIHLTLALRNSGQPTPFTKAYSEVDECNARMLIRSIEYFNLAAITPSFLSPTFTFLVKLQGMIKKDNMQALALRQSILDAALDDDIMSLDRDTLYALLQDIMEDFDSHTRGLVKPTDADKLQTFLLHANGKSQCARLLENPLTLHFEDRYDEYRSLQIMLCQTVKAYTPSIIEVNIEHSEIPYRMIELTLEGELHRRSDNVGSGWGFWLHIVELKRKDSQLNKKNILAVINGRNHELNFCQGNVEDDVIKSAFGPQFLKKGQKMDLYEDVQGIQLKYDDQFRPEYKDSVFVNFHRRKNWPCRILKVGRGTKVLVEMLPSTFPPALAEVDIVDIREFDYEQALKIGANLGNPNIKAVFYWAAEVANESVDASTDEEIIEELMEERSRLKRKTGDGVKGRTNRWSPSPSVAFSNEFELENERIKFGEEPDWGAEGSLNFDRANLTISGANVAFQPVFEHVVSSGDIMIWINFDVFVRSPESPSPSVAFSYEFELENERIKFGEEPDWGAEGSLNPRANLTISGANVAFQPVFEHVVPSGDIMI</sequence>
<protein>
    <submittedName>
        <fullName evidence="1">Uncharacterized protein</fullName>
    </submittedName>
</protein>
<gene>
    <name evidence="1" type="ORF">QAD02_017582</name>
</gene>
<accession>A0ACC2PE06</accession>
<dbReference type="EMBL" id="CM056741">
    <property type="protein sequence ID" value="KAJ8681790.1"/>
    <property type="molecule type" value="Genomic_DNA"/>
</dbReference>
<organism evidence="1 2">
    <name type="scientific">Eretmocerus hayati</name>
    <dbReference type="NCBI Taxonomy" id="131215"/>
    <lineage>
        <taxon>Eukaryota</taxon>
        <taxon>Metazoa</taxon>
        <taxon>Ecdysozoa</taxon>
        <taxon>Arthropoda</taxon>
        <taxon>Hexapoda</taxon>
        <taxon>Insecta</taxon>
        <taxon>Pterygota</taxon>
        <taxon>Neoptera</taxon>
        <taxon>Endopterygota</taxon>
        <taxon>Hymenoptera</taxon>
        <taxon>Apocrita</taxon>
        <taxon>Proctotrupomorpha</taxon>
        <taxon>Chalcidoidea</taxon>
        <taxon>Aphelinidae</taxon>
        <taxon>Aphelininae</taxon>
        <taxon>Eretmocerus</taxon>
    </lineage>
</organism>